<dbReference type="CDD" id="cd09275">
    <property type="entry name" value="RNase_HI_RT_DIRS1"/>
    <property type="match status" value="1"/>
</dbReference>
<name>A0ABD0RGG0_CIRMR</name>
<dbReference type="Gene3D" id="3.30.70.270">
    <property type="match status" value="1"/>
</dbReference>
<dbReference type="Gene3D" id="3.10.10.10">
    <property type="entry name" value="HIV Type 1 Reverse Transcriptase, subunit A, domain 1"/>
    <property type="match status" value="1"/>
</dbReference>
<evidence type="ECO:0000313" key="4">
    <source>
        <dbReference type="EMBL" id="KAL0197625.1"/>
    </source>
</evidence>
<dbReference type="EC" id="3.1.26.4" evidence="2"/>
<evidence type="ECO:0000313" key="5">
    <source>
        <dbReference type="Proteomes" id="UP001529510"/>
    </source>
</evidence>
<gene>
    <name evidence="4" type="ORF">M9458_006165</name>
</gene>
<keyword evidence="5" id="KW-1185">Reference proteome</keyword>
<comment type="caution">
    <text evidence="4">The sequence shown here is derived from an EMBL/GenBank/DDBJ whole genome shotgun (WGS) entry which is preliminary data.</text>
</comment>
<feature type="domain" description="Reverse transcriptase" evidence="3">
    <location>
        <begin position="93"/>
        <end position="311"/>
    </location>
</feature>
<dbReference type="InterPro" id="IPR052055">
    <property type="entry name" value="Hepadnavirus_pol/RT"/>
</dbReference>
<reference evidence="4 5" key="1">
    <citation type="submission" date="2024-05" db="EMBL/GenBank/DDBJ databases">
        <title>Genome sequencing and assembly of Indian major carp, Cirrhinus mrigala (Hamilton, 1822).</title>
        <authorList>
            <person name="Mohindra V."/>
            <person name="Chowdhury L.M."/>
            <person name="Lal K."/>
            <person name="Jena J.K."/>
        </authorList>
    </citation>
    <scope>NUCLEOTIDE SEQUENCE [LARGE SCALE GENOMIC DNA]</scope>
    <source>
        <strain evidence="4">CM1030</strain>
        <tissue evidence="4">Blood</tissue>
    </source>
</reference>
<dbReference type="Pfam" id="PF00078">
    <property type="entry name" value="RVT_1"/>
    <property type="match status" value="1"/>
</dbReference>
<organism evidence="4 5">
    <name type="scientific">Cirrhinus mrigala</name>
    <name type="common">Mrigala</name>
    <dbReference type="NCBI Taxonomy" id="683832"/>
    <lineage>
        <taxon>Eukaryota</taxon>
        <taxon>Metazoa</taxon>
        <taxon>Chordata</taxon>
        <taxon>Craniata</taxon>
        <taxon>Vertebrata</taxon>
        <taxon>Euteleostomi</taxon>
        <taxon>Actinopterygii</taxon>
        <taxon>Neopterygii</taxon>
        <taxon>Teleostei</taxon>
        <taxon>Ostariophysi</taxon>
        <taxon>Cypriniformes</taxon>
        <taxon>Cyprinidae</taxon>
        <taxon>Labeoninae</taxon>
        <taxon>Labeonini</taxon>
        <taxon>Cirrhinus</taxon>
    </lineage>
</organism>
<accession>A0ABD0RGG0</accession>
<evidence type="ECO:0000256" key="1">
    <source>
        <dbReference type="ARBA" id="ARBA00010879"/>
    </source>
</evidence>
<feature type="non-terminal residue" evidence="4">
    <location>
        <position position="516"/>
    </location>
</feature>
<dbReference type="GO" id="GO:0004523">
    <property type="term" value="F:RNA-DNA hybrid ribonuclease activity"/>
    <property type="evidence" value="ECO:0007669"/>
    <property type="project" value="UniProtKB-EC"/>
</dbReference>
<dbReference type="PROSITE" id="PS50878">
    <property type="entry name" value="RT_POL"/>
    <property type="match status" value="1"/>
</dbReference>
<evidence type="ECO:0000256" key="2">
    <source>
        <dbReference type="ARBA" id="ARBA00012180"/>
    </source>
</evidence>
<protein>
    <recommendedName>
        <fullName evidence="2">ribonuclease H</fullName>
        <ecNumber evidence="2">3.1.26.4</ecNumber>
    </recommendedName>
</protein>
<dbReference type="AlphaFoldDB" id="A0ABD0RGG0"/>
<feature type="non-terminal residue" evidence="4">
    <location>
        <position position="1"/>
    </location>
</feature>
<dbReference type="InterPro" id="IPR043502">
    <property type="entry name" value="DNA/RNA_pol_sf"/>
</dbReference>
<dbReference type="SUPFAM" id="SSF56672">
    <property type="entry name" value="DNA/RNA polymerases"/>
    <property type="match status" value="1"/>
</dbReference>
<sequence length="516" mass="58574">TVGVCPLGEGRIKIQQRMGAPSRHPQEAAVSSEVLHGRLDISPWVIRTVERGYRIQFAHCPPHFNGVVSTFVKPERAHLLTQELQTLLDKGAIEFVPLPNRESGYYSRYFLFSKKDGELRPILDLHGLNCYLRTYKFKMLTIKMIVSQIQLGDWFVTIDFKDACFHIEILQQHRKFLRFAFGGEAYQYRVLPFSLALSPRTYTKCMDAALAPLQLRGIRILNYTDDWLILAQSQVHDRDVVLAHLISLELRLNAKKSVLSPAQRTTYLEGCMGLDHNADTAVSCTCQIHSKHPKEHQPRSESYSSLLSKSFKSHDSCIHGDTFGPPAHETISVVAQSQGISSKGQSPEANKDYVPGASYSFYVVQTLVSDFGSHSRSELSSQDANDRRFPHGLGCGLKWPSHLPDWHINCLKIMAVFRALKYFLQQLRGYHVLVRVDNTAVVSYINRQGRLRSCRLNRLAQQILLWAQDKFLSLRGIYIPGHMNMGADFLSGQAVTHGEWKLHPEVLKSGKDFMKQ</sequence>
<dbReference type="InterPro" id="IPR043128">
    <property type="entry name" value="Rev_trsase/Diguanyl_cyclase"/>
</dbReference>
<comment type="similarity">
    <text evidence="1">Belongs to the beta type-B retroviral polymerase family. HERV class-II K(HML-2) pol subfamily.</text>
</comment>
<dbReference type="CDD" id="cd03714">
    <property type="entry name" value="RT_DIRS1"/>
    <property type="match status" value="1"/>
</dbReference>
<proteinExistence type="inferred from homology"/>
<dbReference type="PANTHER" id="PTHR33050:SF7">
    <property type="entry name" value="RIBONUCLEASE H"/>
    <property type="match status" value="1"/>
</dbReference>
<dbReference type="EMBL" id="JAMKFB020000003">
    <property type="protein sequence ID" value="KAL0197625.1"/>
    <property type="molecule type" value="Genomic_DNA"/>
</dbReference>
<dbReference type="Proteomes" id="UP001529510">
    <property type="component" value="Unassembled WGS sequence"/>
</dbReference>
<dbReference type="InterPro" id="IPR000477">
    <property type="entry name" value="RT_dom"/>
</dbReference>
<dbReference type="PANTHER" id="PTHR33050">
    <property type="entry name" value="REVERSE TRANSCRIPTASE DOMAIN-CONTAINING PROTEIN"/>
    <property type="match status" value="1"/>
</dbReference>
<evidence type="ECO:0000259" key="3">
    <source>
        <dbReference type="PROSITE" id="PS50878"/>
    </source>
</evidence>